<dbReference type="AlphaFoldDB" id="A0A9P5NNI2"/>
<gene>
    <name evidence="1" type="ORF">CPB84DRAFT_1928784</name>
</gene>
<organism evidence="1 2">
    <name type="scientific">Gymnopilus junonius</name>
    <name type="common">Spectacular rustgill mushroom</name>
    <name type="synonym">Gymnopilus spectabilis subsp. junonius</name>
    <dbReference type="NCBI Taxonomy" id="109634"/>
    <lineage>
        <taxon>Eukaryota</taxon>
        <taxon>Fungi</taxon>
        <taxon>Dikarya</taxon>
        <taxon>Basidiomycota</taxon>
        <taxon>Agaricomycotina</taxon>
        <taxon>Agaricomycetes</taxon>
        <taxon>Agaricomycetidae</taxon>
        <taxon>Agaricales</taxon>
        <taxon>Agaricineae</taxon>
        <taxon>Hymenogastraceae</taxon>
        <taxon>Gymnopilus</taxon>
    </lineage>
</organism>
<dbReference type="OrthoDB" id="428577at2759"/>
<keyword evidence="2" id="KW-1185">Reference proteome</keyword>
<name>A0A9P5NNI2_GYMJU</name>
<proteinExistence type="predicted"/>
<evidence type="ECO:0000313" key="2">
    <source>
        <dbReference type="Proteomes" id="UP000724874"/>
    </source>
</evidence>
<protein>
    <submittedName>
        <fullName evidence="1">Uncharacterized protein</fullName>
    </submittedName>
</protein>
<reference evidence="1" key="1">
    <citation type="submission" date="2020-11" db="EMBL/GenBank/DDBJ databases">
        <authorList>
            <consortium name="DOE Joint Genome Institute"/>
            <person name="Ahrendt S."/>
            <person name="Riley R."/>
            <person name="Andreopoulos W."/>
            <person name="LaButti K."/>
            <person name="Pangilinan J."/>
            <person name="Ruiz-duenas F.J."/>
            <person name="Barrasa J.M."/>
            <person name="Sanchez-Garcia M."/>
            <person name="Camarero S."/>
            <person name="Miyauchi S."/>
            <person name="Serrano A."/>
            <person name="Linde D."/>
            <person name="Babiker R."/>
            <person name="Drula E."/>
            <person name="Ayuso-Fernandez I."/>
            <person name="Pacheco R."/>
            <person name="Padilla G."/>
            <person name="Ferreira P."/>
            <person name="Barriuso J."/>
            <person name="Kellner H."/>
            <person name="Castanera R."/>
            <person name="Alfaro M."/>
            <person name="Ramirez L."/>
            <person name="Pisabarro A.G."/>
            <person name="Kuo A."/>
            <person name="Tritt A."/>
            <person name="Lipzen A."/>
            <person name="He G."/>
            <person name="Yan M."/>
            <person name="Ng V."/>
            <person name="Cullen D."/>
            <person name="Martin F."/>
            <person name="Rosso M.-N."/>
            <person name="Henrissat B."/>
            <person name="Hibbett D."/>
            <person name="Martinez A.T."/>
            <person name="Grigoriev I.V."/>
        </authorList>
    </citation>
    <scope>NUCLEOTIDE SEQUENCE</scope>
    <source>
        <strain evidence="1">AH 44721</strain>
    </source>
</reference>
<comment type="caution">
    <text evidence="1">The sequence shown here is derived from an EMBL/GenBank/DDBJ whole genome shotgun (WGS) entry which is preliminary data.</text>
</comment>
<sequence length="117" mass="13414">MNDANSVVMSFHKITPYLDKALSALGLHTEERTSFITYWLPSLLKHKTVACAIEYDRMVFFSLLFFPDSVTNSLSFFLCIDSPCLLGTRVLEFYREVTSYVQPEKYNPPSNPTYVAI</sequence>
<accession>A0A9P5NNI2</accession>
<evidence type="ECO:0000313" key="1">
    <source>
        <dbReference type="EMBL" id="KAF8896772.1"/>
    </source>
</evidence>
<dbReference type="EMBL" id="JADNYJ010000059">
    <property type="protein sequence ID" value="KAF8896772.1"/>
    <property type="molecule type" value="Genomic_DNA"/>
</dbReference>
<dbReference type="Proteomes" id="UP000724874">
    <property type="component" value="Unassembled WGS sequence"/>
</dbReference>